<evidence type="ECO:0000259" key="2">
    <source>
        <dbReference type="Pfam" id="PF13439"/>
    </source>
</evidence>
<comment type="caution">
    <text evidence="3">The sequence shown here is derived from an EMBL/GenBank/DDBJ whole genome shotgun (WGS) entry which is preliminary data.</text>
</comment>
<feature type="domain" description="Glycosyl transferase family 1" evidence="1">
    <location>
        <begin position="201"/>
        <end position="359"/>
    </location>
</feature>
<dbReference type="CDD" id="cd03819">
    <property type="entry name" value="GT4_WavL-like"/>
    <property type="match status" value="1"/>
</dbReference>
<evidence type="ECO:0000259" key="1">
    <source>
        <dbReference type="Pfam" id="PF00534"/>
    </source>
</evidence>
<dbReference type="EMBL" id="JACZHT010000004">
    <property type="protein sequence ID" value="MBE1237436.1"/>
    <property type="molecule type" value="Genomic_DNA"/>
</dbReference>
<dbReference type="GO" id="GO:0016758">
    <property type="term" value="F:hexosyltransferase activity"/>
    <property type="evidence" value="ECO:0007669"/>
    <property type="project" value="TreeGrafter"/>
</dbReference>
<dbReference type="InterPro" id="IPR050194">
    <property type="entry name" value="Glycosyltransferase_grp1"/>
</dbReference>
<evidence type="ECO:0000313" key="4">
    <source>
        <dbReference type="Proteomes" id="UP000631034"/>
    </source>
</evidence>
<sequence length="406" mass="44208">MSADSFLHDRGRSFETPTVLQVLPALQTGGVERGTVDVAAALVQQGWTSIVASSGGHRVRDIERAGALHITLPLESKNPVTIARNVARLKRVIQEHNVSLVHARSRAPAWSAWRATKALGIPFVTTFHGTYTLGPLEAKKAYNRVMTRGDRVIAISRFIASHIRDVYGIDESILRVIHRGVDTDVFSPGAVSQERMIQLARQWRIEDGVPVIMLPGRLTAWKGHRVMIDALALLNRPDVRAIFVGSDQGRTAYTESLQARARRLGVEDQILFAGDCRDMAAAYMLADVVASTSTRPEAFGRVVAEAQAMGRPVIAPDHGAAPEVIKAGATGWLTPPGDPHALAEALRLALDMDEGTRNAVAREAVAHIRANFSRKMMLDNTLHVYRELLMGMPPLPTALSFGGGLR</sequence>
<proteinExistence type="predicted"/>
<name>A0A8J6YPT1_9PROT</name>
<reference evidence="3" key="1">
    <citation type="submission" date="2020-10" db="EMBL/GenBank/DDBJ databases">
        <title>Genome sequence of the unusual species of purple photosynthetic bacteria, Phaeovibrio sulfidiphilus DSM 23193, type strain.</title>
        <authorList>
            <person name="Kyndt J.A."/>
            <person name="Meyer T.E."/>
        </authorList>
    </citation>
    <scope>NUCLEOTIDE SEQUENCE</scope>
    <source>
        <strain evidence="3">DSM 23193</strain>
    </source>
</reference>
<dbReference type="PANTHER" id="PTHR45947">
    <property type="entry name" value="SULFOQUINOVOSYL TRANSFERASE SQD2"/>
    <property type="match status" value="1"/>
</dbReference>
<dbReference type="RefSeq" id="WP_192534442.1">
    <property type="nucleotide sequence ID" value="NZ_JACZHT010000004.1"/>
</dbReference>
<dbReference type="Gene3D" id="3.40.50.2000">
    <property type="entry name" value="Glycogen Phosphorylase B"/>
    <property type="match status" value="2"/>
</dbReference>
<dbReference type="PANTHER" id="PTHR45947:SF3">
    <property type="entry name" value="SULFOQUINOVOSYL TRANSFERASE SQD2"/>
    <property type="match status" value="1"/>
</dbReference>
<dbReference type="InterPro" id="IPR001296">
    <property type="entry name" value="Glyco_trans_1"/>
</dbReference>
<dbReference type="Pfam" id="PF13439">
    <property type="entry name" value="Glyco_transf_4"/>
    <property type="match status" value="1"/>
</dbReference>
<feature type="domain" description="Glycosyltransferase subfamily 4-like N-terminal" evidence="2">
    <location>
        <begin position="29"/>
        <end position="184"/>
    </location>
</feature>
<dbReference type="SUPFAM" id="SSF53756">
    <property type="entry name" value="UDP-Glycosyltransferase/glycogen phosphorylase"/>
    <property type="match status" value="1"/>
</dbReference>
<organism evidence="3 4">
    <name type="scientific">Phaeovibrio sulfidiphilus</name>
    <dbReference type="NCBI Taxonomy" id="1220600"/>
    <lineage>
        <taxon>Bacteria</taxon>
        <taxon>Pseudomonadati</taxon>
        <taxon>Pseudomonadota</taxon>
        <taxon>Alphaproteobacteria</taxon>
        <taxon>Rhodospirillales</taxon>
        <taxon>Rhodospirillaceae</taxon>
        <taxon>Phaeovibrio</taxon>
    </lineage>
</organism>
<accession>A0A8J6YPT1</accession>
<evidence type="ECO:0000313" key="3">
    <source>
        <dbReference type="EMBL" id="MBE1237436.1"/>
    </source>
</evidence>
<dbReference type="Pfam" id="PF00534">
    <property type="entry name" value="Glycos_transf_1"/>
    <property type="match status" value="1"/>
</dbReference>
<gene>
    <name evidence="3" type="ORF">IHV25_07215</name>
</gene>
<dbReference type="AlphaFoldDB" id="A0A8J6YPT1"/>
<dbReference type="Proteomes" id="UP000631034">
    <property type="component" value="Unassembled WGS sequence"/>
</dbReference>
<protein>
    <submittedName>
        <fullName evidence="3">Glycosyltransferase family 4 protein</fullName>
    </submittedName>
</protein>
<keyword evidence="4" id="KW-1185">Reference proteome</keyword>
<dbReference type="InterPro" id="IPR028098">
    <property type="entry name" value="Glyco_trans_4-like_N"/>
</dbReference>